<protein>
    <submittedName>
        <fullName evidence="2">HNH endonuclease</fullName>
    </submittedName>
</protein>
<evidence type="ECO:0000313" key="3">
    <source>
        <dbReference type="Proteomes" id="UP000288291"/>
    </source>
</evidence>
<feature type="domain" description="HNH nuclease" evidence="1">
    <location>
        <begin position="79"/>
        <end position="135"/>
    </location>
</feature>
<evidence type="ECO:0000313" key="2">
    <source>
        <dbReference type="EMBL" id="RVU71791.1"/>
    </source>
</evidence>
<dbReference type="InterPro" id="IPR002711">
    <property type="entry name" value="HNH"/>
</dbReference>
<evidence type="ECO:0000259" key="1">
    <source>
        <dbReference type="SMART" id="SM00507"/>
    </source>
</evidence>
<dbReference type="GO" id="GO:0008270">
    <property type="term" value="F:zinc ion binding"/>
    <property type="evidence" value="ECO:0007669"/>
    <property type="project" value="InterPro"/>
</dbReference>
<comment type="caution">
    <text evidence="2">The sequence shown here is derived from an EMBL/GenBank/DDBJ whole genome shotgun (WGS) entry which is preliminary data.</text>
</comment>
<reference evidence="2 3" key="1">
    <citation type="submission" date="2018-12" db="EMBL/GenBank/DDBJ databases">
        <authorList>
            <person name="Meng J."/>
        </authorList>
    </citation>
    <scope>NUCLEOTIDE SEQUENCE [LARGE SCALE GENOMIC DNA]</scope>
    <source>
        <strain evidence="2 3">HT111-2</strain>
    </source>
</reference>
<keyword evidence="2" id="KW-0255">Endonuclease</keyword>
<keyword evidence="3" id="KW-1185">Reference proteome</keyword>
<gene>
    <name evidence="2" type="ORF">EJK17_00505</name>
</gene>
<dbReference type="Pfam" id="PF01844">
    <property type="entry name" value="HNH"/>
    <property type="match status" value="1"/>
</dbReference>
<keyword evidence="2" id="KW-0378">Hydrolase</keyword>
<dbReference type="AlphaFoldDB" id="A0A437SXZ7"/>
<accession>A0A437SXZ7</accession>
<dbReference type="CDD" id="cd00085">
    <property type="entry name" value="HNHc"/>
    <property type="match status" value="1"/>
</dbReference>
<name>A0A437SXZ7_9LACO</name>
<sequence length="181" mass="22078">MPRVRRCRYPNCHAFAMMPNHYCQKHIEHEKKLQERNEFYRLHHKQNKQSQWKYNHITRYRNPVKQKQNKFYHSRQWKTMRNIILKRDYHLCQYCKALGRVSEGNIIDHVLPVERLPDHMKELNNLVTCCQTCHYWKTRFEEQYYGTGLHGKPTDNPPITDVKLIANLAAKLKNNHEFKHP</sequence>
<dbReference type="GO" id="GO:0003676">
    <property type="term" value="F:nucleic acid binding"/>
    <property type="evidence" value="ECO:0007669"/>
    <property type="project" value="InterPro"/>
</dbReference>
<proteinExistence type="predicted"/>
<dbReference type="EMBL" id="RXIA01000001">
    <property type="protein sequence ID" value="RVU71791.1"/>
    <property type="molecule type" value="Genomic_DNA"/>
</dbReference>
<dbReference type="GO" id="GO:0004519">
    <property type="term" value="F:endonuclease activity"/>
    <property type="evidence" value="ECO:0007669"/>
    <property type="project" value="UniProtKB-KW"/>
</dbReference>
<dbReference type="RefSeq" id="WP_127796103.1">
    <property type="nucleotide sequence ID" value="NZ_ML136871.1"/>
</dbReference>
<organism evidence="2 3">
    <name type="scientific">Lactobacillus xujianguonis</name>
    <dbReference type="NCBI Taxonomy" id="2495899"/>
    <lineage>
        <taxon>Bacteria</taxon>
        <taxon>Bacillati</taxon>
        <taxon>Bacillota</taxon>
        <taxon>Bacilli</taxon>
        <taxon>Lactobacillales</taxon>
        <taxon>Lactobacillaceae</taxon>
        <taxon>Lactobacillus</taxon>
    </lineage>
</organism>
<dbReference type="InterPro" id="IPR003615">
    <property type="entry name" value="HNH_nuc"/>
</dbReference>
<dbReference type="Proteomes" id="UP000288291">
    <property type="component" value="Unassembled WGS sequence"/>
</dbReference>
<dbReference type="SMART" id="SM00507">
    <property type="entry name" value="HNHc"/>
    <property type="match status" value="1"/>
</dbReference>
<keyword evidence="2" id="KW-0540">Nuclease</keyword>
<dbReference type="Gene3D" id="1.10.30.50">
    <property type="match status" value="1"/>
</dbReference>